<evidence type="ECO:0000259" key="6">
    <source>
        <dbReference type="Pfam" id="PF00535"/>
    </source>
</evidence>
<dbReference type="RefSeq" id="WP_324179279.1">
    <property type="nucleotide sequence ID" value="NZ_BAABAW010000008.1"/>
</dbReference>
<dbReference type="PANTHER" id="PTHR43646:SF2">
    <property type="entry name" value="GLYCOSYLTRANSFERASE 2-LIKE DOMAIN-CONTAINING PROTEIN"/>
    <property type="match status" value="1"/>
</dbReference>
<dbReference type="Gene3D" id="3.90.550.10">
    <property type="entry name" value="Spore Coat Polysaccharide Biosynthesis Protein SpsA, Chain A"/>
    <property type="match status" value="1"/>
</dbReference>
<protein>
    <submittedName>
        <fullName evidence="7">TIGR04283 family arsenosugar biosynthesis glycosyltransferase</fullName>
    </submittedName>
</protein>
<evidence type="ECO:0000256" key="5">
    <source>
        <dbReference type="ARBA" id="ARBA00023136"/>
    </source>
</evidence>
<dbReference type="InterPro" id="IPR029044">
    <property type="entry name" value="Nucleotide-diphossugar_trans"/>
</dbReference>
<comment type="caution">
    <text evidence="7">The sequence shown here is derived from an EMBL/GenBank/DDBJ whole genome shotgun (WGS) entry which is preliminary data.</text>
</comment>
<organism evidence="7 8">
    <name type="scientific">Aquimarina gracilis</name>
    <dbReference type="NCBI Taxonomy" id="874422"/>
    <lineage>
        <taxon>Bacteria</taxon>
        <taxon>Pseudomonadati</taxon>
        <taxon>Bacteroidota</taxon>
        <taxon>Flavobacteriia</taxon>
        <taxon>Flavobacteriales</taxon>
        <taxon>Flavobacteriaceae</taxon>
        <taxon>Aquimarina</taxon>
    </lineage>
</organism>
<proteinExistence type="predicted"/>
<dbReference type="NCBIfam" id="TIGR04283">
    <property type="entry name" value="glyco_like_mftF"/>
    <property type="match status" value="1"/>
</dbReference>
<dbReference type="Pfam" id="PF00535">
    <property type="entry name" value="Glycos_transf_2"/>
    <property type="match status" value="1"/>
</dbReference>
<dbReference type="PANTHER" id="PTHR43646">
    <property type="entry name" value="GLYCOSYLTRANSFERASE"/>
    <property type="match status" value="1"/>
</dbReference>
<keyword evidence="5" id="KW-0472">Membrane</keyword>
<keyword evidence="3" id="KW-0328">Glycosyltransferase</keyword>
<dbReference type="CDD" id="cd02522">
    <property type="entry name" value="GT_2_like_a"/>
    <property type="match status" value="1"/>
</dbReference>
<dbReference type="Proteomes" id="UP001327027">
    <property type="component" value="Unassembled WGS sequence"/>
</dbReference>
<comment type="subcellular location">
    <subcellularLocation>
        <location evidence="1">Cell membrane</location>
    </subcellularLocation>
</comment>
<reference evidence="7 8" key="1">
    <citation type="journal article" date="2013" name="Int. J. Syst. Evol. Microbiol.">
        <title>Aquimarina gracilis sp. nov., isolated from the gut microflora of a mussel, Mytilus coruscus, and emended description of Aquimarina spongiae.</title>
        <authorList>
            <person name="Park S.C."/>
            <person name="Choe H.N."/>
            <person name="Baik K.S."/>
            <person name="Seong C.N."/>
        </authorList>
    </citation>
    <scope>NUCLEOTIDE SEQUENCE [LARGE SCALE GENOMIC DNA]</scope>
    <source>
        <strain evidence="7 8">PSC32</strain>
    </source>
</reference>
<gene>
    <name evidence="7" type="ORF">U6A24_07250</name>
</gene>
<sequence>MKVSIIIPILNEAATIGKLLSYLIEAAANIENIEEIIIVDGGSVDGSSDIVDVISRRTNQTSIKLISSKKGRAIQLNAGAKIANAPILYFLHADSYPPKHFDRYITEEVEKGNNAGCFRMKFDYNHWWLRFLSWLTQFESKRCRGGDQSQFITKELFEEIDGYDESYVVYEDNELVDRLFALKEFVIIPKYVITSARRYREIGVWRLQYHFLNIHMRKWLGASSEDLYRYYKEKVVN</sequence>
<evidence type="ECO:0000256" key="4">
    <source>
        <dbReference type="ARBA" id="ARBA00022679"/>
    </source>
</evidence>
<name>A0ABU5ZTF5_9FLAO</name>
<evidence type="ECO:0000313" key="7">
    <source>
        <dbReference type="EMBL" id="MEB3345248.1"/>
    </source>
</evidence>
<evidence type="ECO:0000256" key="3">
    <source>
        <dbReference type="ARBA" id="ARBA00022676"/>
    </source>
</evidence>
<dbReference type="InterPro" id="IPR001173">
    <property type="entry name" value="Glyco_trans_2-like"/>
</dbReference>
<evidence type="ECO:0000313" key="8">
    <source>
        <dbReference type="Proteomes" id="UP001327027"/>
    </source>
</evidence>
<evidence type="ECO:0000256" key="2">
    <source>
        <dbReference type="ARBA" id="ARBA00022475"/>
    </source>
</evidence>
<accession>A0ABU5ZTF5</accession>
<dbReference type="EMBL" id="JAYKLX010000003">
    <property type="protein sequence ID" value="MEB3345248.1"/>
    <property type="molecule type" value="Genomic_DNA"/>
</dbReference>
<feature type="domain" description="Glycosyltransferase 2-like" evidence="6">
    <location>
        <begin position="4"/>
        <end position="132"/>
    </location>
</feature>
<dbReference type="SUPFAM" id="SSF53448">
    <property type="entry name" value="Nucleotide-diphospho-sugar transferases"/>
    <property type="match status" value="1"/>
</dbReference>
<keyword evidence="8" id="KW-1185">Reference proteome</keyword>
<keyword evidence="4" id="KW-0808">Transferase</keyword>
<keyword evidence="2" id="KW-1003">Cell membrane</keyword>
<evidence type="ECO:0000256" key="1">
    <source>
        <dbReference type="ARBA" id="ARBA00004236"/>
    </source>
</evidence>
<dbReference type="InterPro" id="IPR026461">
    <property type="entry name" value="Trfase_2_rSAM/seldom_assoc"/>
</dbReference>